<dbReference type="EMBL" id="ML994642">
    <property type="protein sequence ID" value="KAF2183436.1"/>
    <property type="molecule type" value="Genomic_DNA"/>
</dbReference>
<gene>
    <name evidence="7" type="ORF">K469DRAFT_635014</name>
</gene>
<evidence type="ECO:0000256" key="3">
    <source>
        <dbReference type="ARBA" id="ARBA00022777"/>
    </source>
</evidence>
<dbReference type="SUPFAM" id="SSF48452">
    <property type="entry name" value="TPR-like"/>
    <property type="match status" value="1"/>
</dbReference>
<dbReference type="GO" id="GO:0005634">
    <property type="term" value="C:nucleus"/>
    <property type="evidence" value="ECO:0007669"/>
    <property type="project" value="TreeGrafter"/>
</dbReference>
<proteinExistence type="inferred from homology"/>
<dbReference type="CDD" id="cd00180">
    <property type="entry name" value="PKc"/>
    <property type="match status" value="1"/>
</dbReference>
<dbReference type="InterPro" id="IPR008271">
    <property type="entry name" value="Ser/Thr_kinase_AS"/>
</dbReference>
<dbReference type="InterPro" id="IPR011009">
    <property type="entry name" value="Kinase-like_dom_sf"/>
</dbReference>
<comment type="similarity">
    <text evidence="5">Belongs to the protein kinase superfamily. Ser/Thr protein kinase family. GCN2 subfamily.</text>
</comment>
<dbReference type="PANTHER" id="PTHR11042:SF190">
    <property type="entry name" value="MITOSIS INHIBITOR PROTEIN KINASE MIK1"/>
    <property type="match status" value="1"/>
</dbReference>
<dbReference type="GO" id="GO:0005737">
    <property type="term" value="C:cytoplasm"/>
    <property type="evidence" value="ECO:0007669"/>
    <property type="project" value="TreeGrafter"/>
</dbReference>
<evidence type="ECO:0000313" key="8">
    <source>
        <dbReference type="Proteomes" id="UP000800200"/>
    </source>
</evidence>
<dbReference type="PANTHER" id="PTHR11042">
    <property type="entry name" value="EUKARYOTIC TRANSLATION INITIATION FACTOR 2-ALPHA KINASE EIF2-ALPHA KINASE -RELATED"/>
    <property type="match status" value="1"/>
</dbReference>
<dbReference type="AlphaFoldDB" id="A0A6A6E0K1"/>
<dbReference type="Proteomes" id="UP000800200">
    <property type="component" value="Unassembled WGS sequence"/>
</dbReference>
<evidence type="ECO:0000256" key="5">
    <source>
        <dbReference type="ARBA" id="ARBA00037982"/>
    </source>
</evidence>
<dbReference type="Pfam" id="PF13374">
    <property type="entry name" value="TPR_10"/>
    <property type="match status" value="1"/>
</dbReference>
<reference evidence="7" key="1">
    <citation type="journal article" date="2020" name="Stud. Mycol.">
        <title>101 Dothideomycetes genomes: a test case for predicting lifestyles and emergence of pathogens.</title>
        <authorList>
            <person name="Haridas S."/>
            <person name="Albert R."/>
            <person name="Binder M."/>
            <person name="Bloem J."/>
            <person name="Labutti K."/>
            <person name="Salamov A."/>
            <person name="Andreopoulos B."/>
            <person name="Baker S."/>
            <person name="Barry K."/>
            <person name="Bills G."/>
            <person name="Bluhm B."/>
            <person name="Cannon C."/>
            <person name="Castanera R."/>
            <person name="Culley D."/>
            <person name="Daum C."/>
            <person name="Ezra D."/>
            <person name="Gonzalez J."/>
            <person name="Henrissat B."/>
            <person name="Kuo A."/>
            <person name="Liang C."/>
            <person name="Lipzen A."/>
            <person name="Lutzoni F."/>
            <person name="Magnuson J."/>
            <person name="Mondo S."/>
            <person name="Nolan M."/>
            <person name="Ohm R."/>
            <person name="Pangilinan J."/>
            <person name="Park H.-J."/>
            <person name="Ramirez L."/>
            <person name="Alfaro M."/>
            <person name="Sun H."/>
            <person name="Tritt A."/>
            <person name="Yoshinaga Y."/>
            <person name="Zwiers L.-H."/>
            <person name="Turgeon B."/>
            <person name="Goodwin S."/>
            <person name="Spatafora J."/>
            <person name="Crous P."/>
            <person name="Grigoriev I."/>
        </authorList>
    </citation>
    <scope>NUCLEOTIDE SEQUENCE</scope>
    <source>
        <strain evidence="7">CBS 207.26</strain>
    </source>
</reference>
<dbReference type="Pfam" id="PF00069">
    <property type="entry name" value="Pkinase"/>
    <property type="match status" value="1"/>
</dbReference>
<dbReference type="OrthoDB" id="4062651at2759"/>
<evidence type="ECO:0000259" key="6">
    <source>
        <dbReference type="PROSITE" id="PS50011"/>
    </source>
</evidence>
<dbReference type="InterPro" id="IPR011990">
    <property type="entry name" value="TPR-like_helical_dom_sf"/>
</dbReference>
<keyword evidence="4" id="KW-0067">ATP-binding</keyword>
<dbReference type="GO" id="GO:0004672">
    <property type="term" value="F:protein kinase activity"/>
    <property type="evidence" value="ECO:0007669"/>
    <property type="project" value="InterPro"/>
</dbReference>
<dbReference type="InterPro" id="IPR050339">
    <property type="entry name" value="CC_SR_Kinase"/>
</dbReference>
<dbReference type="GO" id="GO:0110031">
    <property type="term" value="P:negative regulation of G2/MI transition of meiotic cell cycle"/>
    <property type="evidence" value="ECO:0007669"/>
    <property type="project" value="TreeGrafter"/>
</dbReference>
<dbReference type="GO" id="GO:0005524">
    <property type="term" value="F:ATP binding"/>
    <property type="evidence" value="ECO:0007669"/>
    <property type="project" value="UniProtKB-KW"/>
</dbReference>
<dbReference type="SUPFAM" id="SSF56112">
    <property type="entry name" value="Protein kinase-like (PK-like)"/>
    <property type="match status" value="1"/>
</dbReference>
<dbReference type="InterPro" id="IPR000719">
    <property type="entry name" value="Prot_kinase_dom"/>
</dbReference>
<organism evidence="7 8">
    <name type="scientific">Zopfia rhizophila CBS 207.26</name>
    <dbReference type="NCBI Taxonomy" id="1314779"/>
    <lineage>
        <taxon>Eukaryota</taxon>
        <taxon>Fungi</taxon>
        <taxon>Dikarya</taxon>
        <taxon>Ascomycota</taxon>
        <taxon>Pezizomycotina</taxon>
        <taxon>Dothideomycetes</taxon>
        <taxon>Dothideomycetes incertae sedis</taxon>
        <taxon>Zopfiaceae</taxon>
        <taxon>Zopfia</taxon>
    </lineage>
</organism>
<dbReference type="PROSITE" id="PS50011">
    <property type="entry name" value="PROTEIN_KINASE_DOM"/>
    <property type="match status" value="1"/>
</dbReference>
<dbReference type="SMART" id="SM00220">
    <property type="entry name" value="S_TKc"/>
    <property type="match status" value="1"/>
</dbReference>
<keyword evidence="8" id="KW-1185">Reference proteome</keyword>
<protein>
    <submittedName>
        <fullName evidence="7">Kinase-like protein</fullName>
    </submittedName>
</protein>
<evidence type="ECO:0000313" key="7">
    <source>
        <dbReference type="EMBL" id="KAF2183436.1"/>
    </source>
</evidence>
<dbReference type="Gene3D" id="1.10.510.10">
    <property type="entry name" value="Transferase(Phosphotransferase) domain 1"/>
    <property type="match status" value="1"/>
</dbReference>
<keyword evidence="2" id="KW-0547">Nucleotide-binding</keyword>
<dbReference type="PROSITE" id="PS00108">
    <property type="entry name" value="PROTEIN_KINASE_ST"/>
    <property type="match status" value="1"/>
</dbReference>
<accession>A0A6A6E0K1</accession>
<evidence type="ECO:0000256" key="2">
    <source>
        <dbReference type="ARBA" id="ARBA00022741"/>
    </source>
</evidence>
<feature type="domain" description="Protein kinase" evidence="6">
    <location>
        <begin position="286"/>
        <end position="566"/>
    </location>
</feature>
<keyword evidence="3 7" id="KW-0418">Kinase</keyword>
<keyword evidence="1" id="KW-0808">Transferase</keyword>
<dbReference type="Pfam" id="PF13424">
    <property type="entry name" value="TPR_12"/>
    <property type="match status" value="1"/>
</dbReference>
<evidence type="ECO:0000256" key="1">
    <source>
        <dbReference type="ARBA" id="ARBA00022679"/>
    </source>
</evidence>
<sequence length="584" mass="66435">MPWEIVTLRSKETEEHNFGRKLFDQRKYNEAEEVLQQVVRGRERTLGQDHEHTLDSKYWLGVTLHGQKKYGEAEEVLQQVVRGWERTLRQDHEHTLGSKYWLGVTLYGQKKYGEAEEVLQQVVRGQERTLGQDHEYTLTTIGLLDTLQPNSSSLLPTKDNIQQTFAGRLNSFFSEGQDSREPYTDSEVNEISTLLKHSNQRWSKVPRTYVVLRTINHLDLLNDLIDVAFSDYCFPVTERGLPGCLPPSVRASFVRAQSLVLTKSMDLEKGEKGQHCYYKQGELPPFETKGILGKGGCGQVDRVLSLISFKEYARKQVPRGLAFRGRRTEDMKLFIAEIEILKRLKHHHVVKLIGSYTDMRYMALVMSPVAEMDLGAYLTRATISNHPELRTFFGCLATALEYLHVHKVRHKDIKPANILVYRGNVLFTDFGLSFNFTDANGSTTISMVNGMTPRYCAPEVAQYAPRNTMSDVWSLGVVFMEMIVVLKRKTIQDMDEFFTRHGSQQAFIRTNMAALPAFVAELGGLGELSDNRALGWVQEMLSPEQHLRPTASSLVASITERGGPDFCGICCVSSEEDFSDWVDE</sequence>
<name>A0A6A6E0K1_9PEZI</name>
<evidence type="ECO:0000256" key="4">
    <source>
        <dbReference type="ARBA" id="ARBA00022840"/>
    </source>
</evidence>
<dbReference type="Gene3D" id="1.25.40.10">
    <property type="entry name" value="Tetratricopeptide repeat domain"/>
    <property type="match status" value="1"/>
</dbReference>